<proteinExistence type="predicted"/>
<protein>
    <submittedName>
        <fullName evidence="1">DUF2750 domain-containing protein</fullName>
    </submittedName>
</protein>
<reference evidence="1" key="1">
    <citation type="submission" date="2022-07" db="EMBL/GenBank/DDBJ databases">
        <title>Complete genome sequence of Salinispirillum sp. LH10-3-1 capable of multiple carbohydrate inversion isolated from a soda lake.</title>
        <authorList>
            <person name="Liu J."/>
            <person name="Zhai Y."/>
            <person name="Zhang H."/>
            <person name="Yang H."/>
            <person name="Qu J."/>
            <person name="Li J."/>
        </authorList>
    </citation>
    <scope>NUCLEOTIDE SEQUENCE</scope>
    <source>
        <strain evidence="1">LH 10-3-1</strain>
    </source>
</reference>
<sequence length="128" mass="14278">MTNPMTADEQQAIVQLSAEERFEYFLEQAVATGCVWTLRGDDGGVLMSAEGKECMPVWPSEAFAATWAVDDWADCAPFMIDLDAWMQRWLPGMQTDGLSVVVFPDDAEEGLVLRPKELKKAMQETQQG</sequence>
<gene>
    <name evidence="1" type="ORF">NFC81_03870</name>
</gene>
<dbReference type="EMBL" id="CP101717">
    <property type="protein sequence ID" value="WLD58933.1"/>
    <property type="molecule type" value="Genomic_DNA"/>
</dbReference>
<evidence type="ECO:0000313" key="1">
    <source>
        <dbReference type="EMBL" id="WLD58933.1"/>
    </source>
</evidence>
<dbReference type="AlphaFoldDB" id="A0AB38YIJ3"/>
<dbReference type="Pfam" id="PF11042">
    <property type="entry name" value="DUF2750"/>
    <property type="match status" value="1"/>
</dbReference>
<organism evidence="1">
    <name type="scientific">Salinispirillum sp. LH 10-3-1</name>
    <dbReference type="NCBI Taxonomy" id="2952525"/>
    <lineage>
        <taxon>Bacteria</taxon>
        <taxon>Pseudomonadati</taxon>
        <taxon>Pseudomonadota</taxon>
        <taxon>Gammaproteobacteria</taxon>
        <taxon>Oceanospirillales</taxon>
        <taxon>Saccharospirillaceae</taxon>
        <taxon>Salinispirillum</taxon>
    </lineage>
</organism>
<dbReference type="RefSeq" id="WP_304996221.1">
    <property type="nucleotide sequence ID" value="NZ_CP101717.1"/>
</dbReference>
<accession>A0AB38YIJ3</accession>
<name>A0AB38YIJ3_9GAMM</name>
<dbReference type="InterPro" id="IPR021284">
    <property type="entry name" value="DUF2750"/>
</dbReference>